<dbReference type="STRING" id="290397.Adeh_3061"/>
<dbReference type="PANTHER" id="PTHR30244:SF34">
    <property type="entry name" value="DTDP-4-AMINO-4,6-DIDEOXYGALACTOSE TRANSAMINASE"/>
    <property type="match status" value="1"/>
</dbReference>
<evidence type="ECO:0000256" key="9">
    <source>
        <dbReference type="ARBA" id="ARBA00074221"/>
    </source>
</evidence>
<evidence type="ECO:0000256" key="5">
    <source>
        <dbReference type="ARBA" id="ARBA00022898"/>
    </source>
</evidence>
<evidence type="ECO:0000256" key="10">
    <source>
        <dbReference type="PIRSR" id="PIRSR000390-1"/>
    </source>
</evidence>
<keyword evidence="5 11" id="KW-0663">Pyridoxal phosphate</keyword>
<accession>Q2IE23</accession>
<gene>
    <name evidence="13" type="ordered locus">Adeh_3061</name>
</gene>
<keyword evidence="4 13" id="KW-0808">Transferase</keyword>
<dbReference type="InterPro" id="IPR015422">
    <property type="entry name" value="PyrdxlP-dep_Trfase_small"/>
</dbReference>
<evidence type="ECO:0000256" key="2">
    <source>
        <dbReference type="ARBA" id="ARBA00005125"/>
    </source>
</evidence>
<dbReference type="GO" id="GO:0000271">
    <property type="term" value="P:polysaccharide biosynthetic process"/>
    <property type="evidence" value="ECO:0007669"/>
    <property type="project" value="TreeGrafter"/>
</dbReference>
<dbReference type="GO" id="GO:0030170">
    <property type="term" value="F:pyridoxal phosphate binding"/>
    <property type="evidence" value="ECO:0007669"/>
    <property type="project" value="TreeGrafter"/>
</dbReference>
<evidence type="ECO:0000256" key="12">
    <source>
        <dbReference type="RuleBase" id="RU004508"/>
    </source>
</evidence>
<comment type="pathway">
    <text evidence="2">Bacterial outer membrane biogenesis; LPS O-antigen biosynthesis.</text>
</comment>
<keyword evidence="3 13" id="KW-0032">Aminotransferase</keyword>
<evidence type="ECO:0000256" key="1">
    <source>
        <dbReference type="ARBA" id="ARBA00001933"/>
    </source>
</evidence>
<dbReference type="SUPFAM" id="SSF53383">
    <property type="entry name" value="PLP-dependent transferases"/>
    <property type="match status" value="1"/>
</dbReference>
<reference evidence="13 14" key="1">
    <citation type="submission" date="2006-01" db="EMBL/GenBank/DDBJ databases">
        <title>Complete sequence of Anaeromyxobacter dehalogenans 2CP-C.</title>
        <authorList>
            <consortium name="US DOE Joint Genome Institute"/>
            <person name="Copeland A."/>
            <person name="Lucas S."/>
            <person name="Lapidus A."/>
            <person name="Barry K."/>
            <person name="Detter J.C."/>
            <person name="Glavina T."/>
            <person name="Hammon N."/>
            <person name="Israni S."/>
            <person name="Pitluck S."/>
            <person name="Brettin T."/>
            <person name="Bruce D."/>
            <person name="Han C."/>
            <person name="Tapia R."/>
            <person name="Gilna P."/>
            <person name="Kiss H."/>
            <person name="Schmutz J."/>
            <person name="Larimer F."/>
            <person name="Land M."/>
            <person name="Kyrpides N."/>
            <person name="Anderson I."/>
            <person name="Sanford R.A."/>
            <person name="Ritalahti K.M."/>
            <person name="Thomas H.S."/>
            <person name="Kirby J.R."/>
            <person name="Zhulin I.B."/>
            <person name="Loeffler F.E."/>
            <person name="Richardson P."/>
        </authorList>
    </citation>
    <scope>NUCLEOTIDE SEQUENCE [LARGE SCALE GENOMIC DNA]</scope>
    <source>
        <strain evidence="13 14">2CP-C</strain>
    </source>
</reference>
<dbReference type="eggNOG" id="COG0399">
    <property type="taxonomic scope" value="Bacteria"/>
</dbReference>
<evidence type="ECO:0000256" key="6">
    <source>
        <dbReference type="ARBA" id="ARBA00037999"/>
    </source>
</evidence>
<dbReference type="InterPro" id="IPR015421">
    <property type="entry name" value="PyrdxlP-dep_Trfase_major"/>
</dbReference>
<feature type="active site" description="Proton acceptor" evidence="10">
    <location>
        <position position="205"/>
    </location>
</feature>
<proteinExistence type="inferred from homology"/>
<dbReference type="HOGENOM" id="CLU_033332_7_2_7"/>
<dbReference type="EMBL" id="CP000251">
    <property type="protein sequence ID" value="ABC82830.1"/>
    <property type="molecule type" value="Genomic_DNA"/>
</dbReference>
<dbReference type="PIRSF" id="PIRSF000390">
    <property type="entry name" value="PLP_StrS"/>
    <property type="match status" value="1"/>
</dbReference>
<dbReference type="Gene3D" id="3.40.640.10">
    <property type="entry name" value="Type I PLP-dependent aspartate aminotransferase-like (Major domain)"/>
    <property type="match status" value="1"/>
</dbReference>
<evidence type="ECO:0000313" key="13">
    <source>
        <dbReference type="EMBL" id="ABC82830.1"/>
    </source>
</evidence>
<dbReference type="GO" id="GO:0102933">
    <property type="term" value="F:GDP-4-dehydro-6-deoxy-D-mannose-4-aminotransferase activity"/>
    <property type="evidence" value="ECO:0007669"/>
    <property type="project" value="UniProtKB-EC"/>
</dbReference>
<dbReference type="PANTHER" id="PTHR30244">
    <property type="entry name" value="TRANSAMINASE"/>
    <property type="match status" value="1"/>
</dbReference>
<dbReference type="AlphaFoldDB" id="Q2IE23"/>
<dbReference type="EC" id="2.6.1.102" evidence="8"/>
<dbReference type="Pfam" id="PF01041">
    <property type="entry name" value="DegT_DnrJ_EryC1"/>
    <property type="match status" value="1"/>
</dbReference>
<evidence type="ECO:0000256" key="8">
    <source>
        <dbReference type="ARBA" id="ARBA00066317"/>
    </source>
</evidence>
<evidence type="ECO:0000256" key="4">
    <source>
        <dbReference type="ARBA" id="ARBA00022679"/>
    </source>
</evidence>
<dbReference type="InterPro" id="IPR015424">
    <property type="entry name" value="PyrdxlP-dep_Trfase"/>
</dbReference>
<dbReference type="Proteomes" id="UP000001935">
    <property type="component" value="Chromosome"/>
</dbReference>
<name>Q2IE23_ANADE</name>
<comment type="cofactor">
    <cofactor evidence="1">
        <name>pyridoxal 5'-phosphate</name>
        <dbReference type="ChEBI" id="CHEBI:597326"/>
    </cofactor>
</comment>
<evidence type="ECO:0000256" key="11">
    <source>
        <dbReference type="PIRSR" id="PIRSR000390-2"/>
    </source>
</evidence>
<organism evidence="13 14">
    <name type="scientific">Anaeromyxobacter dehalogenans (strain 2CP-C)</name>
    <dbReference type="NCBI Taxonomy" id="290397"/>
    <lineage>
        <taxon>Bacteria</taxon>
        <taxon>Pseudomonadati</taxon>
        <taxon>Myxococcota</taxon>
        <taxon>Myxococcia</taxon>
        <taxon>Myxococcales</taxon>
        <taxon>Cystobacterineae</taxon>
        <taxon>Anaeromyxobacteraceae</taxon>
        <taxon>Anaeromyxobacter</taxon>
    </lineage>
</organism>
<comment type="catalytic activity">
    <reaction evidence="7">
        <text>GDP-alpha-D-perosamine + 2-oxoglutarate = GDP-4-dehydro-alpha-D-rhamnose + L-glutamate</text>
        <dbReference type="Rhea" id="RHEA:36779"/>
        <dbReference type="ChEBI" id="CHEBI:16810"/>
        <dbReference type="ChEBI" id="CHEBI:29985"/>
        <dbReference type="ChEBI" id="CHEBI:57964"/>
        <dbReference type="ChEBI" id="CHEBI:73996"/>
        <dbReference type="EC" id="2.6.1.102"/>
    </reaction>
</comment>
<dbReference type="CDD" id="cd00616">
    <property type="entry name" value="AHBA_syn"/>
    <property type="match status" value="1"/>
</dbReference>
<comment type="similarity">
    <text evidence="6 12">Belongs to the DegT/DnrJ/EryC1 family.</text>
</comment>
<evidence type="ECO:0000256" key="7">
    <source>
        <dbReference type="ARBA" id="ARBA00051587"/>
    </source>
</evidence>
<dbReference type="FunFam" id="3.40.640.10:FF:000090">
    <property type="entry name" value="Pyridoxal phosphate-dependent aminotransferase"/>
    <property type="match status" value="1"/>
</dbReference>
<protein>
    <recommendedName>
        <fullName evidence="9">GDP-perosamine synthase</fullName>
        <ecNumber evidence="8">2.6.1.102</ecNumber>
    </recommendedName>
</protein>
<dbReference type="InterPro" id="IPR000653">
    <property type="entry name" value="DegT/StrS_aminotransferase"/>
</dbReference>
<dbReference type="KEGG" id="ade:Adeh_3061"/>
<feature type="modified residue" description="N6-(pyridoxal phosphate)lysine" evidence="11">
    <location>
        <position position="205"/>
    </location>
</feature>
<sequence>MAAGAVTWCRLRSFLPIQGFQKMTSIPVAAPDLTGNEERYVVEALRSSWISSTGPFVGRFERAFAEQCGTRAAIGVANGTLALHLALLTMDLRPGDEVLVPSLTYIATANAVRYCGAEPVFVDVDPATWCMDPERLEASITRRTKGIIPVHLYGHPADMDAIGHIAATHGLWVVEDAAEAHFARYKGRPTGSLARIGVFSFYGNKVLTSGEGGAVTLDDPALERRARLLRGQGVDPDRRYFFPITGYNYRLTNLCCALLCAQLERAPQLLARRRAIYERYRAALAGVPGIGFQPQASWAELSPWLFSVTVDAAEFGRSRDELAARLAELGIETRPFFRPLHRLPPFWEESRRRGEVLPVTDRLGATGLNLPTHTQLTDAEIDRVAAAIVEARR</sequence>
<evidence type="ECO:0000313" key="14">
    <source>
        <dbReference type="Proteomes" id="UP000001935"/>
    </source>
</evidence>
<evidence type="ECO:0000256" key="3">
    <source>
        <dbReference type="ARBA" id="ARBA00022576"/>
    </source>
</evidence>
<dbReference type="Gene3D" id="3.90.1150.10">
    <property type="entry name" value="Aspartate Aminotransferase, domain 1"/>
    <property type="match status" value="1"/>
</dbReference>